<organism evidence="1 2">
    <name type="scientific">Leptolyngbya boryana NIES-2135</name>
    <dbReference type="NCBI Taxonomy" id="1973484"/>
    <lineage>
        <taxon>Bacteria</taxon>
        <taxon>Bacillati</taxon>
        <taxon>Cyanobacteriota</taxon>
        <taxon>Cyanophyceae</taxon>
        <taxon>Leptolyngbyales</taxon>
        <taxon>Leptolyngbyaceae</taxon>
        <taxon>Leptolyngbya group</taxon>
        <taxon>Leptolyngbya</taxon>
    </lineage>
</organism>
<protein>
    <submittedName>
        <fullName evidence="1">Uncharacterized protein</fullName>
    </submittedName>
</protein>
<name>A0A1Z4JCQ9_LEPBY</name>
<keyword evidence="2" id="KW-1185">Reference proteome</keyword>
<dbReference type="EMBL" id="AP018203">
    <property type="protein sequence ID" value="BAY54542.1"/>
    <property type="molecule type" value="Genomic_DNA"/>
</dbReference>
<dbReference type="Proteomes" id="UP000217895">
    <property type="component" value="Chromosome"/>
</dbReference>
<accession>A0A1Z4JCQ9</accession>
<dbReference type="AlphaFoldDB" id="A0A1Z4JCQ9"/>
<evidence type="ECO:0000313" key="1">
    <source>
        <dbReference type="EMBL" id="BAY54542.1"/>
    </source>
</evidence>
<evidence type="ECO:0000313" key="2">
    <source>
        <dbReference type="Proteomes" id="UP000217895"/>
    </source>
</evidence>
<sequence length="69" mass="7771">MAVWGVPMALIRDVVQQALSTGLLSIEAENQLRLLLSSKYDREDFHAFMTLQNATMTGSVKQESRLFRG</sequence>
<reference evidence="1 2" key="1">
    <citation type="submission" date="2017-06" db="EMBL/GenBank/DDBJ databases">
        <title>Genome sequencing of cyanobaciteial culture collection at National Institute for Environmental Studies (NIES).</title>
        <authorList>
            <person name="Hirose Y."/>
            <person name="Shimura Y."/>
            <person name="Fujisawa T."/>
            <person name="Nakamura Y."/>
            <person name="Kawachi M."/>
        </authorList>
    </citation>
    <scope>NUCLEOTIDE SEQUENCE [LARGE SCALE GENOMIC DNA]</scope>
    <source>
        <strain evidence="1 2">NIES-2135</strain>
    </source>
</reference>
<gene>
    <name evidence="1" type="ORF">NIES2135_13590</name>
</gene>
<proteinExistence type="predicted"/>